<name>A0A2S9J0U4_9SPHI</name>
<evidence type="ECO:0000313" key="4">
    <source>
        <dbReference type="Proteomes" id="UP000239711"/>
    </source>
</evidence>
<dbReference type="PRINTS" id="PR01438">
    <property type="entry name" value="UNVRSLSTRESS"/>
</dbReference>
<dbReference type="EMBL" id="PVBQ01000014">
    <property type="protein sequence ID" value="PRD46403.1"/>
    <property type="molecule type" value="Genomic_DNA"/>
</dbReference>
<proteinExistence type="inferred from homology"/>
<gene>
    <name evidence="3" type="ORF">C5745_15625</name>
</gene>
<evidence type="ECO:0000313" key="3">
    <source>
        <dbReference type="EMBL" id="PRD46403.1"/>
    </source>
</evidence>
<dbReference type="InterPro" id="IPR006015">
    <property type="entry name" value="Universal_stress_UspA"/>
</dbReference>
<evidence type="ECO:0000259" key="2">
    <source>
        <dbReference type="Pfam" id="PF00582"/>
    </source>
</evidence>
<dbReference type="SUPFAM" id="SSF52402">
    <property type="entry name" value="Adenine nucleotide alpha hydrolases-like"/>
    <property type="match status" value="1"/>
</dbReference>
<sequence length="283" mass="31338">MKQTILVPTDFSNNSLTAARYAIELARQMGTDVHILHAYQSFTSAFQTAGANETDEQQAKRRAESGLGEFTEKLGHVSEIQVASSAVKKSSLLDAVNDYIAENNVKLVIMGAQGESGRRKDLLGNNTYDVAKDVSRPLLIVPEHTKNASKLEHVVFFSDYQQGDIKSLTSFNSLFDHARPSCTLVHIHEAEDAPVESDRQRLEEWKAVLEKETPLSNLSAELAHVPENVEAVNDILKQLNADMTLVTLVDARSFFKKLLHKSLARAIVLNPQTPVLLTSEDTE</sequence>
<dbReference type="InterPro" id="IPR006016">
    <property type="entry name" value="UspA"/>
</dbReference>
<accession>A0A2S9J0U4</accession>
<dbReference type="Gene3D" id="3.40.50.12370">
    <property type="match status" value="1"/>
</dbReference>
<comment type="similarity">
    <text evidence="1">Belongs to the universal stress protein A family.</text>
</comment>
<dbReference type="AlphaFoldDB" id="A0A2S9J0U4"/>
<dbReference type="Pfam" id="PF00582">
    <property type="entry name" value="Usp"/>
    <property type="match status" value="1"/>
</dbReference>
<evidence type="ECO:0000256" key="1">
    <source>
        <dbReference type="ARBA" id="ARBA00008791"/>
    </source>
</evidence>
<dbReference type="PANTHER" id="PTHR46268:SF6">
    <property type="entry name" value="UNIVERSAL STRESS PROTEIN UP12"/>
    <property type="match status" value="1"/>
</dbReference>
<dbReference type="CDD" id="cd00293">
    <property type="entry name" value="USP-like"/>
    <property type="match status" value="1"/>
</dbReference>
<dbReference type="RefSeq" id="WP_105717946.1">
    <property type="nucleotide sequence ID" value="NZ_PVBQ01000014.1"/>
</dbReference>
<feature type="domain" description="UspA" evidence="2">
    <location>
        <begin position="3"/>
        <end position="142"/>
    </location>
</feature>
<keyword evidence="4" id="KW-1185">Reference proteome</keyword>
<organism evidence="3 4">
    <name type="scientific">Sphingobacterium haloxyli</name>
    <dbReference type="NCBI Taxonomy" id="2100533"/>
    <lineage>
        <taxon>Bacteria</taxon>
        <taxon>Pseudomonadati</taxon>
        <taxon>Bacteroidota</taxon>
        <taxon>Sphingobacteriia</taxon>
        <taxon>Sphingobacteriales</taxon>
        <taxon>Sphingobacteriaceae</taxon>
        <taxon>Sphingobacterium</taxon>
    </lineage>
</organism>
<reference evidence="3 4" key="1">
    <citation type="submission" date="2018-02" db="EMBL/GenBank/DDBJ databases">
        <title>The draft genome of Sphingobacterium sp. 5JN-11.</title>
        <authorList>
            <person name="Liu L."/>
            <person name="Li L."/>
            <person name="Liang L."/>
            <person name="Zhang X."/>
            <person name="Wang T."/>
        </authorList>
    </citation>
    <scope>NUCLEOTIDE SEQUENCE [LARGE SCALE GENOMIC DNA]</scope>
    <source>
        <strain evidence="3 4">5JN-11</strain>
    </source>
</reference>
<dbReference type="OrthoDB" id="9788959at2"/>
<dbReference type="PANTHER" id="PTHR46268">
    <property type="entry name" value="STRESS RESPONSE PROTEIN NHAX"/>
    <property type="match status" value="1"/>
</dbReference>
<protein>
    <recommendedName>
        <fullName evidence="2">UspA domain-containing protein</fullName>
    </recommendedName>
</protein>
<dbReference type="Proteomes" id="UP000239711">
    <property type="component" value="Unassembled WGS sequence"/>
</dbReference>
<comment type="caution">
    <text evidence="3">The sequence shown here is derived from an EMBL/GenBank/DDBJ whole genome shotgun (WGS) entry which is preliminary data.</text>
</comment>